<accession>M3B6P2</accession>
<name>M3B6P2_PSEFD</name>
<dbReference type="GeneID" id="19333082"/>
<gene>
    <name evidence="3" type="ORF">MYCFIDRAFT_173890</name>
</gene>
<dbReference type="Proteomes" id="UP000016932">
    <property type="component" value="Unassembled WGS sequence"/>
</dbReference>
<dbReference type="AlphaFoldDB" id="M3B6P2"/>
<dbReference type="HOGENOM" id="CLU_615576_0_0_1"/>
<evidence type="ECO:0000313" key="4">
    <source>
        <dbReference type="Proteomes" id="UP000016932"/>
    </source>
</evidence>
<organism evidence="3 4">
    <name type="scientific">Pseudocercospora fijiensis (strain CIRAD86)</name>
    <name type="common">Black leaf streak disease fungus</name>
    <name type="synonym">Mycosphaerella fijiensis</name>
    <dbReference type="NCBI Taxonomy" id="383855"/>
    <lineage>
        <taxon>Eukaryota</taxon>
        <taxon>Fungi</taxon>
        <taxon>Dikarya</taxon>
        <taxon>Ascomycota</taxon>
        <taxon>Pezizomycotina</taxon>
        <taxon>Dothideomycetes</taxon>
        <taxon>Dothideomycetidae</taxon>
        <taxon>Mycosphaerellales</taxon>
        <taxon>Mycosphaerellaceae</taxon>
        <taxon>Pseudocercospora</taxon>
    </lineage>
</organism>
<feature type="coiled-coil region" evidence="1">
    <location>
        <begin position="180"/>
        <end position="210"/>
    </location>
</feature>
<sequence length="445" mass="50482">MSQRSGRSRRPLKYPNNVVLKPFSASAWSNAKGSLRRPRASAYKRVDMQVPGPSSGVTSEHFQNNHGNEDSKSQMCSVCVQRSGWEFVKDFFLREQSLLKQNEALKTQHENELQDLYSALGAMRLSYYSAQAHVAALQSRQKELETSNSSIHKQQITLESELQHLRRLQSDLETHALEAKETHNLNCEMIKHQNEELERRSSELHAAEAAARQLGDMMNEVVSANDFAAASFKGAVNVADLVMRNKYLESEILDLRNALGRLREDVPSPSGGESISDSGSFHSFVPLPEEAMICNPVEVSSAYDHWEERRIYHKSKHLQPKEFRLTRISLAISQCYNQHSALAWIMAARLRTTGYQLPAGKDDLTFRIILSEALPKGFQSGRYDTQCSARQYRPSKVIFGPTLLIRAYSHHSLPWFARSSSYVDLSSCKPLDCWFCWGSLLTLIR</sequence>
<dbReference type="KEGG" id="pfj:MYCFIDRAFT_173890"/>
<keyword evidence="4" id="KW-1185">Reference proteome</keyword>
<evidence type="ECO:0000313" key="3">
    <source>
        <dbReference type="EMBL" id="EME85017.1"/>
    </source>
</evidence>
<feature type="compositionally biased region" description="Polar residues" evidence="2">
    <location>
        <begin position="55"/>
        <end position="66"/>
    </location>
</feature>
<keyword evidence="1" id="KW-0175">Coiled coil</keyword>
<reference evidence="3 4" key="1">
    <citation type="journal article" date="2012" name="PLoS Pathog.">
        <title>Diverse lifestyles and strategies of plant pathogenesis encoded in the genomes of eighteen Dothideomycetes fungi.</title>
        <authorList>
            <person name="Ohm R.A."/>
            <person name="Feau N."/>
            <person name="Henrissat B."/>
            <person name="Schoch C.L."/>
            <person name="Horwitz B.A."/>
            <person name="Barry K.W."/>
            <person name="Condon B.J."/>
            <person name="Copeland A.C."/>
            <person name="Dhillon B."/>
            <person name="Glaser F."/>
            <person name="Hesse C.N."/>
            <person name="Kosti I."/>
            <person name="LaButti K."/>
            <person name="Lindquist E.A."/>
            <person name="Lucas S."/>
            <person name="Salamov A.A."/>
            <person name="Bradshaw R.E."/>
            <person name="Ciuffetti L."/>
            <person name="Hamelin R.C."/>
            <person name="Kema G.H.J."/>
            <person name="Lawrence C."/>
            <person name="Scott J.A."/>
            <person name="Spatafora J.W."/>
            <person name="Turgeon B.G."/>
            <person name="de Wit P.J.G.M."/>
            <person name="Zhong S."/>
            <person name="Goodwin S.B."/>
            <person name="Grigoriev I.V."/>
        </authorList>
    </citation>
    <scope>NUCLEOTIDE SEQUENCE [LARGE SCALE GENOMIC DNA]</scope>
    <source>
        <strain evidence="3 4">CIRAD86</strain>
    </source>
</reference>
<dbReference type="VEuPathDB" id="FungiDB:MYCFIDRAFT_173890"/>
<dbReference type="OrthoDB" id="10658039at2759"/>
<evidence type="ECO:0000256" key="2">
    <source>
        <dbReference type="SAM" id="MobiDB-lite"/>
    </source>
</evidence>
<evidence type="ECO:0000256" key="1">
    <source>
        <dbReference type="SAM" id="Coils"/>
    </source>
</evidence>
<dbReference type="RefSeq" id="XP_007925515.1">
    <property type="nucleotide sequence ID" value="XM_007927324.1"/>
</dbReference>
<protein>
    <submittedName>
        <fullName evidence="3">Uncharacterized protein</fullName>
    </submittedName>
</protein>
<feature type="region of interest" description="Disordered" evidence="2">
    <location>
        <begin position="50"/>
        <end position="72"/>
    </location>
</feature>
<proteinExistence type="predicted"/>
<dbReference type="EMBL" id="KB446557">
    <property type="protein sequence ID" value="EME85017.1"/>
    <property type="molecule type" value="Genomic_DNA"/>
</dbReference>